<dbReference type="AlphaFoldDB" id="A0A176RYL2"/>
<gene>
    <name evidence="1" type="ORF">THIOM_003484</name>
</gene>
<keyword evidence="2" id="KW-1185">Reference proteome</keyword>
<dbReference type="EMBL" id="LUTY01002110">
    <property type="protein sequence ID" value="OAD20789.1"/>
    <property type="molecule type" value="Genomic_DNA"/>
</dbReference>
<name>A0A176RYL2_9GAMM</name>
<protein>
    <submittedName>
        <fullName evidence="1">Uncharacterized protein</fullName>
    </submittedName>
</protein>
<reference evidence="1 2" key="1">
    <citation type="submission" date="2016-05" db="EMBL/GenBank/DDBJ databases">
        <title>Single-cell genome of chain-forming Candidatus Thiomargarita nelsonii and comparison to other large sulfur-oxidizing bacteria.</title>
        <authorList>
            <person name="Winkel M."/>
            <person name="Salman V."/>
            <person name="Woyke T."/>
            <person name="Schulz-Vogt H."/>
            <person name="Richter M."/>
            <person name="Flood B."/>
            <person name="Bailey J."/>
            <person name="Amann R."/>
            <person name="Mussmann M."/>
        </authorList>
    </citation>
    <scope>NUCLEOTIDE SEQUENCE [LARGE SCALE GENOMIC DNA]</scope>
    <source>
        <strain evidence="1 2">THI036</strain>
    </source>
</reference>
<evidence type="ECO:0000313" key="2">
    <source>
        <dbReference type="Proteomes" id="UP000076962"/>
    </source>
</evidence>
<proteinExistence type="predicted"/>
<evidence type="ECO:0000313" key="1">
    <source>
        <dbReference type="EMBL" id="OAD20789.1"/>
    </source>
</evidence>
<feature type="non-terminal residue" evidence="1">
    <location>
        <position position="73"/>
    </location>
</feature>
<accession>A0A176RYL2</accession>
<comment type="caution">
    <text evidence="1">The sequence shown here is derived from an EMBL/GenBank/DDBJ whole genome shotgun (WGS) entry which is preliminary data.</text>
</comment>
<sequence length="73" mass="8668">MLLRRAKNQTVDISQSLKKLEENERREIRIFDSIAKVLSRDFPELLKFILDGYQVEAEKTRALVGKEFVFIKR</sequence>
<dbReference type="Proteomes" id="UP000076962">
    <property type="component" value="Unassembled WGS sequence"/>
</dbReference>
<organism evidence="1 2">
    <name type="scientific">Candidatus Thiomargarita nelsonii</name>
    <dbReference type="NCBI Taxonomy" id="1003181"/>
    <lineage>
        <taxon>Bacteria</taxon>
        <taxon>Pseudomonadati</taxon>
        <taxon>Pseudomonadota</taxon>
        <taxon>Gammaproteobacteria</taxon>
        <taxon>Thiotrichales</taxon>
        <taxon>Thiotrichaceae</taxon>
        <taxon>Thiomargarita</taxon>
    </lineage>
</organism>